<dbReference type="Gramene" id="rna-AYBTSS11_LOCUS8548">
    <property type="protein sequence ID" value="CAJ1938386.1"/>
    <property type="gene ID" value="gene-AYBTSS11_LOCUS8548"/>
</dbReference>
<dbReference type="Pfam" id="PF03004">
    <property type="entry name" value="Transposase_24"/>
    <property type="match status" value="1"/>
</dbReference>
<dbReference type="Pfam" id="PF23247">
    <property type="entry name" value="LRR_RPS2"/>
    <property type="match status" value="1"/>
</dbReference>
<evidence type="ECO:0000256" key="10">
    <source>
        <dbReference type="ARBA" id="ARBA00023242"/>
    </source>
</evidence>
<evidence type="ECO:0000256" key="1">
    <source>
        <dbReference type="ARBA" id="ARBA00004123"/>
    </source>
</evidence>
<dbReference type="SUPFAM" id="SSF52540">
    <property type="entry name" value="P-loop containing nucleoside triphosphate hydrolases"/>
    <property type="match status" value="1"/>
</dbReference>
<keyword evidence="15" id="KW-1185">Reference proteome</keyword>
<dbReference type="PANTHER" id="PTHR33463">
    <property type="entry name" value="NB-ARC DOMAIN-CONTAINING PROTEIN-RELATED"/>
    <property type="match status" value="1"/>
</dbReference>
<accession>A0AA86S1D1</accession>
<evidence type="ECO:0000256" key="3">
    <source>
        <dbReference type="ARBA" id="ARBA00022737"/>
    </source>
</evidence>
<keyword evidence="6" id="KW-0067">ATP-binding</keyword>
<sequence>MALDANVAIEDVSSRGVSVDPTKRRHEVVKKVILNGKEGSLDDGFTWRKYGQKDILGAKFPRGTKVAMPKRKGRGRPKGSRVQKKVKESQDGELVIPNTPLNVVKADPDFIEEQEGGTSMPKKKGRGRPKGSQAQNCQESGHSNLNNRIHPSDMLEVGFDCEELEDADTVMPNRNGQEQSKGSGQFCQENADCENFYNNPSNIMEVSLRCKEEQETDTIVKPNKKKGRGQTRGLSLQMKRQQSADGKLDVIIHPTKLVAVGPGRNDFITDLSLIVRQNARLNVRQWKKVPQSTRDTIVQNILNNWRLPDTDMVRKAILHEAGRLYQNWRSRLRDYYLKFETKEEALKHVPDDINDSDWQFLVDYFSSPYFEIMSAKNKANKAKQRTKHTTGSKSFMAISYDARDPVTGMEPDMQTFWQLTHRKENGEWIDEASKEINDKVAEQINEKRCQIEEVGETNEEEIINTAFKTLVGKRSYMQGVGPFGAGLRSSSSSSSKIQQLQAELDAQKRETENARKECDEIRARLVMVESYLEDERQKRTEIEGHLLDRQNEMQEISCQVQTTIQAALSQYLPPKSEAETSTKNKRKIAELEAQLNEAEDVITDIRSELVNTVAVAFKIMSEIELVGPLVGDMRPLGVGTVYAKILSKFASSKNLEDNYGILVKDMEMLQAIKKDKEMEAQRNKHRDTTNAYKLWRNRVSDVTEEVQKLKVKYEENMLPWWLLQRRSSLSEEMEKKCNCVRELMKDECLRDFLVDKPPEPVLRELNVPQISGYPTLQGALDNILGLLKNNKVKVIGVCGTKGVGKTTIMRNLNNNEEVARLFEIVIFVKVTAENHKLQEKIAHRLILEKETNKEHSDDIARRIHKELEKKKYLLILDEVEDAINLEQLGIPRDNNNDSKVVIATRFPMVYKLNRVQRVIKVMELSPEEAWKMFRDTVHAFNPKIDSPDIQPTAKLVCKRCSRLPLLIYNIANSFKLKESASSWWAGLEDLKPWPELQTQGLEELYSCLKFCYDELNDKMKQKCFLYTSLYPADSKVYSDYLVECWAAQGLLGDINDKRSYQRARNCGIDILEHLANVSLLEKGEAMMYVNMNHCMRQLALHISSKDPECSFYLQDGDESENLSNSRAWQQARWVSLRQLLDLPTSQDCSMILTLLLRKNSKLTSLPESFFENMSSLLLLDLYSSMITQLPSSLSNLTGLRGLFLNRCELMESLSSEIGLLQFLEVLDIRDTKVTFIPLQIGCLTNLRCLRIPFIASEDNEAQNVHVISKLHRLEELTIQVISYEQWCNDAKNVLQHVASLENVTHLRCCFPSSIILGEFLSRSKSWHKQQNSFRFFVGCENSRRPQILESFEYKITNYLRYCNGGQKDDSAIIEVLPRTDAFELVCHKDIKELSNFASIVCLERIRGLLIKKCNKVLTIVSGETSSNAMNGMKIETRVILPNLEQLYLENLLNLKCAFRGPLHSGTFSKLQTVSLKNCPTLSEIFSNGAIEHFSELQKLKLEDCSKIEKLITENIERERDVLPKLEMLLLVNLPKFKTICSVHTSAWSSLELLRIHNCPELKTLPLDSGNAVNLKSVKGQQEWWAELDWTNNEEVYQRLQPIFVASNEYFS</sequence>
<evidence type="ECO:0000313" key="15">
    <source>
        <dbReference type="Proteomes" id="UP001189624"/>
    </source>
</evidence>
<dbReference type="Pfam" id="PF03106">
    <property type="entry name" value="WRKY"/>
    <property type="match status" value="1"/>
</dbReference>
<dbReference type="Gene3D" id="3.40.50.300">
    <property type="entry name" value="P-loop containing nucleotide triphosphate hydrolases"/>
    <property type="match status" value="1"/>
</dbReference>
<dbReference type="InterPro" id="IPR027417">
    <property type="entry name" value="P-loop_NTPase"/>
</dbReference>
<feature type="compositionally biased region" description="Basic residues" evidence="12">
    <location>
        <begin position="68"/>
        <end position="84"/>
    </location>
</feature>
<keyword evidence="3" id="KW-0677">Repeat</keyword>
<comment type="similarity">
    <text evidence="2">Belongs to the disease resistance NB-LRR family.</text>
</comment>
<keyword evidence="11" id="KW-0175">Coiled coil</keyword>
<dbReference type="InterPro" id="IPR032675">
    <property type="entry name" value="LRR_dom_sf"/>
</dbReference>
<evidence type="ECO:0000256" key="4">
    <source>
        <dbReference type="ARBA" id="ARBA00022741"/>
    </source>
</evidence>
<dbReference type="Gene3D" id="1.10.8.430">
    <property type="entry name" value="Helical domain of apoptotic protease-activating factors"/>
    <property type="match status" value="1"/>
</dbReference>
<evidence type="ECO:0000256" key="8">
    <source>
        <dbReference type="ARBA" id="ARBA00023125"/>
    </source>
</evidence>
<dbReference type="PRINTS" id="PR00364">
    <property type="entry name" value="DISEASERSIST"/>
</dbReference>
<feature type="compositionally biased region" description="Polar residues" evidence="12">
    <location>
        <begin position="132"/>
        <end position="149"/>
    </location>
</feature>
<dbReference type="SUPFAM" id="SSF118290">
    <property type="entry name" value="WRKY DNA-binding domain"/>
    <property type="match status" value="1"/>
</dbReference>
<dbReference type="PROSITE" id="PS50811">
    <property type="entry name" value="WRKY"/>
    <property type="match status" value="1"/>
</dbReference>
<dbReference type="InterPro" id="IPR042197">
    <property type="entry name" value="Apaf_helical"/>
</dbReference>
<dbReference type="GO" id="GO:0043531">
    <property type="term" value="F:ADP binding"/>
    <property type="evidence" value="ECO:0007669"/>
    <property type="project" value="InterPro"/>
</dbReference>
<dbReference type="GO" id="GO:0003700">
    <property type="term" value="F:DNA-binding transcription factor activity"/>
    <property type="evidence" value="ECO:0007669"/>
    <property type="project" value="InterPro"/>
</dbReference>
<dbReference type="Proteomes" id="UP001189624">
    <property type="component" value="Chromosome 3"/>
</dbReference>
<organism evidence="14 15">
    <name type="scientific">Sphenostylis stenocarpa</name>
    <dbReference type="NCBI Taxonomy" id="92480"/>
    <lineage>
        <taxon>Eukaryota</taxon>
        <taxon>Viridiplantae</taxon>
        <taxon>Streptophyta</taxon>
        <taxon>Embryophyta</taxon>
        <taxon>Tracheophyta</taxon>
        <taxon>Spermatophyta</taxon>
        <taxon>Magnoliopsida</taxon>
        <taxon>eudicotyledons</taxon>
        <taxon>Gunneridae</taxon>
        <taxon>Pentapetalae</taxon>
        <taxon>rosids</taxon>
        <taxon>fabids</taxon>
        <taxon>Fabales</taxon>
        <taxon>Fabaceae</taxon>
        <taxon>Papilionoideae</taxon>
        <taxon>50 kb inversion clade</taxon>
        <taxon>NPAAA clade</taxon>
        <taxon>indigoferoid/millettioid clade</taxon>
        <taxon>Phaseoleae</taxon>
        <taxon>Sphenostylis</taxon>
    </lineage>
</organism>
<dbReference type="InterPro" id="IPR055414">
    <property type="entry name" value="LRR_R13L4/SHOC2-like"/>
</dbReference>
<protein>
    <recommendedName>
        <fullName evidence="13">WRKY domain-containing protein</fullName>
    </recommendedName>
</protein>
<dbReference type="InterPro" id="IPR003657">
    <property type="entry name" value="WRKY_dom"/>
</dbReference>
<dbReference type="InterPro" id="IPR003593">
    <property type="entry name" value="AAA+_ATPase"/>
</dbReference>
<evidence type="ECO:0000256" key="12">
    <source>
        <dbReference type="SAM" id="MobiDB-lite"/>
    </source>
</evidence>
<evidence type="ECO:0000259" key="13">
    <source>
        <dbReference type="PROSITE" id="PS50811"/>
    </source>
</evidence>
<dbReference type="EMBL" id="OY731400">
    <property type="protein sequence ID" value="CAJ1938386.1"/>
    <property type="molecule type" value="Genomic_DNA"/>
</dbReference>
<dbReference type="SMART" id="SM00382">
    <property type="entry name" value="AAA"/>
    <property type="match status" value="1"/>
</dbReference>
<evidence type="ECO:0000256" key="2">
    <source>
        <dbReference type="ARBA" id="ARBA00008894"/>
    </source>
</evidence>
<evidence type="ECO:0000256" key="6">
    <source>
        <dbReference type="ARBA" id="ARBA00022840"/>
    </source>
</evidence>
<dbReference type="GO" id="GO:0043565">
    <property type="term" value="F:sequence-specific DNA binding"/>
    <property type="evidence" value="ECO:0007669"/>
    <property type="project" value="InterPro"/>
</dbReference>
<dbReference type="Gene3D" id="3.80.10.10">
    <property type="entry name" value="Ribonuclease Inhibitor"/>
    <property type="match status" value="2"/>
</dbReference>
<evidence type="ECO:0000313" key="14">
    <source>
        <dbReference type="EMBL" id="CAJ1938386.1"/>
    </source>
</evidence>
<gene>
    <name evidence="14" type="ORF">AYBTSS11_LOCUS8548</name>
</gene>
<dbReference type="SUPFAM" id="SSF52058">
    <property type="entry name" value="L domain-like"/>
    <property type="match status" value="1"/>
</dbReference>
<dbReference type="InterPro" id="IPR004252">
    <property type="entry name" value="Probable_transposase_24"/>
</dbReference>
<comment type="subcellular location">
    <subcellularLocation>
        <location evidence="1">Nucleus</location>
    </subcellularLocation>
</comment>
<keyword evidence="4" id="KW-0547">Nucleotide-binding</keyword>
<feature type="domain" description="WRKY" evidence="13">
    <location>
        <begin position="36"/>
        <end position="90"/>
    </location>
</feature>
<name>A0AA86S1D1_9FABA</name>
<evidence type="ECO:0000256" key="7">
    <source>
        <dbReference type="ARBA" id="ARBA00023015"/>
    </source>
</evidence>
<keyword evidence="10" id="KW-0539">Nucleus</keyword>
<keyword evidence="9" id="KW-0804">Transcription</keyword>
<feature type="region of interest" description="Disordered" evidence="12">
    <location>
        <begin position="112"/>
        <end position="150"/>
    </location>
</feature>
<feature type="region of interest" description="Disordered" evidence="12">
    <location>
        <begin position="61"/>
        <end position="90"/>
    </location>
</feature>
<dbReference type="InterPro" id="IPR050905">
    <property type="entry name" value="Plant_NBS-LRR"/>
</dbReference>
<dbReference type="PANTHER" id="PTHR33463:SF81">
    <property type="entry name" value="DISEASE RESISTANCE PROTEIN RPS2-LIKE"/>
    <property type="match status" value="1"/>
</dbReference>
<dbReference type="GO" id="GO:0005524">
    <property type="term" value="F:ATP binding"/>
    <property type="evidence" value="ECO:0007669"/>
    <property type="project" value="UniProtKB-KW"/>
</dbReference>
<evidence type="ECO:0000256" key="5">
    <source>
        <dbReference type="ARBA" id="ARBA00022821"/>
    </source>
</evidence>
<dbReference type="InterPro" id="IPR036576">
    <property type="entry name" value="WRKY_dom_sf"/>
</dbReference>
<evidence type="ECO:0000256" key="9">
    <source>
        <dbReference type="ARBA" id="ARBA00023163"/>
    </source>
</evidence>
<dbReference type="SMART" id="SM00774">
    <property type="entry name" value="WRKY"/>
    <property type="match status" value="1"/>
</dbReference>
<feature type="coiled-coil region" evidence="11">
    <location>
        <begin position="490"/>
        <end position="524"/>
    </location>
</feature>
<dbReference type="Gene3D" id="2.20.25.80">
    <property type="entry name" value="WRKY domain"/>
    <property type="match status" value="1"/>
</dbReference>
<reference evidence="14" key="1">
    <citation type="submission" date="2023-10" db="EMBL/GenBank/DDBJ databases">
        <authorList>
            <person name="Domelevo Entfellner J.-B."/>
        </authorList>
    </citation>
    <scope>NUCLEOTIDE SEQUENCE</scope>
</reference>
<dbReference type="Pfam" id="PF23598">
    <property type="entry name" value="LRR_14"/>
    <property type="match status" value="1"/>
</dbReference>
<dbReference type="GO" id="GO:0005634">
    <property type="term" value="C:nucleus"/>
    <property type="evidence" value="ECO:0007669"/>
    <property type="project" value="UniProtKB-SubCell"/>
</dbReference>
<dbReference type="GO" id="GO:0006952">
    <property type="term" value="P:defense response"/>
    <property type="evidence" value="ECO:0007669"/>
    <property type="project" value="UniProtKB-KW"/>
</dbReference>
<feature type="coiled-coil region" evidence="11">
    <location>
        <begin position="581"/>
        <end position="608"/>
    </location>
</feature>
<keyword evidence="5" id="KW-0611">Plant defense</keyword>
<keyword evidence="7" id="KW-0805">Transcription regulation</keyword>
<proteinExistence type="inferred from homology"/>
<evidence type="ECO:0000256" key="11">
    <source>
        <dbReference type="SAM" id="Coils"/>
    </source>
</evidence>
<dbReference type="InterPro" id="IPR057135">
    <property type="entry name" value="At4g27190-like_LRR"/>
</dbReference>
<dbReference type="Pfam" id="PF00931">
    <property type="entry name" value="NB-ARC"/>
    <property type="match status" value="1"/>
</dbReference>
<dbReference type="InterPro" id="IPR002182">
    <property type="entry name" value="NB-ARC"/>
</dbReference>
<keyword evidence="8" id="KW-0238">DNA-binding</keyword>